<dbReference type="InterPro" id="IPR000960">
    <property type="entry name" value="Flavin_mOase"/>
</dbReference>
<evidence type="ECO:0000256" key="2">
    <source>
        <dbReference type="ARBA" id="ARBA00022630"/>
    </source>
</evidence>
<evidence type="ECO:0000256" key="3">
    <source>
        <dbReference type="ARBA" id="ARBA00022827"/>
    </source>
</evidence>
<keyword evidence="5 6" id="KW-0560">Oxidoreductase</keyword>
<dbReference type="Proteomes" id="UP000775213">
    <property type="component" value="Unassembled WGS sequence"/>
</dbReference>
<comment type="similarity">
    <text evidence="1 6">Belongs to the FMO family.</text>
</comment>
<dbReference type="Pfam" id="PF00743">
    <property type="entry name" value="FMO-like"/>
    <property type="match status" value="2"/>
</dbReference>
<dbReference type="PANTHER" id="PTHR23023">
    <property type="entry name" value="DIMETHYLANILINE MONOOXYGENASE"/>
    <property type="match status" value="1"/>
</dbReference>
<dbReference type="InterPro" id="IPR020946">
    <property type="entry name" value="Flavin_mOase-like"/>
</dbReference>
<organism evidence="7 8">
    <name type="scientific">Dendrobium chrysotoxum</name>
    <name type="common">Orchid</name>
    <dbReference type="NCBI Taxonomy" id="161865"/>
    <lineage>
        <taxon>Eukaryota</taxon>
        <taxon>Viridiplantae</taxon>
        <taxon>Streptophyta</taxon>
        <taxon>Embryophyta</taxon>
        <taxon>Tracheophyta</taxon>
        <taxon>Spermatophyta</taxon>
        <taxon>Magnoliopsida</taxon>
        <taxon>Liliopsida</taxon>
        <taxon>Asparagales</taxon>
        <taxon>Orchidaceae</taxon>
        <taxon>Epidendroideae</taxon>
        <taxon>Malaxideae</taxon>
        <taxon>Dendrobiinae</taxon>
        <taxon>Dendrobium</taxon>
    </lineage>
</organism>
<keyword evidence="4" id="KW-0521">NADP</keyword>
<evidence type="ECO:0000256" key="5">
    <source>
        <dbReference type="ARBA" id="ARBA00023002"/>
    </source>
</evidence>
<name>A0AAV7H7Y0_DENCH</name>
<dbReference type="InterPro" id="IPR036188">
    <property type="entry name" value="FAD/NAD-bd_sf"/>
</dbReference>
<dbReference type="GO" id="GO:0050661">
    <property type="term" value="F:NADP binding"/>
    <property type="evidence" value="ECO:0007669"/>
    <property type="project" value="InterPro"/>
</dbReference>
<accession>A0AAV7H7Y0</accession>
<evidence type="ECO:0000256" key="4">
    <source>
        <dbReference type="ARBA" id="ARBA00022857"/>
    </source>
</evidence>
<dbReference type="SUPFAM" id="SSF51905">
    <property type="entry name" value="FAD/NAD(P)-binding domain"/>
    <property type="match status" value="2"/>
</dbReference>
<dbReference type="FunFam" id="3.50.50.60:FF:000099">
    <property type="entry name" value="Flavin-containing monooxygenase"/>
    <property type="match status" value="1"/>
</dbReference>
<gene>
    <name evidence="7" type="ORF">IEQ34_004809</name>
</gene>
<comment type="cofactor">
    <cofactor evidence="6">
        <name>FAD</name>
        <dbReference type="ChEBI" id="CHEBI:57692"/>
    </cofactor>
</comment>
<dbReference type="EMBL" id="JAGFBR010000006">
    <property type="protein sequence ID" value="KAH0464706.1"/>
    <property type="molecule type" value="Genomic_DNA"/>
</dbReference>
<comment type="caution">
    <text evidence="7">The sequence shown here is derived from an EMBL/GenBank/DDBJ whole genome shotgun (WGS) entry which is preliminary data.</text>
</comment>
<proteinExistence type="inferred from homology"/>
<sequence length="495" mass="55889">MPKSCSVAVIGAGVSGLCAARELLREGHRVVVFEKTDRIGGTWVYNPHADSDASGLDPDRRVAQGNLYSSLRTNVPRLLMGFSDYPFPDPEDSFGDPRAFPGHAEILAFIEAFAREEGLLDVVRLGVEVVRVERIGERKDQWAVKWRRTAEDTDTDTELFEAVVVCNGHNALLRFADIPGIEKWPGQQIHSHNYRIPEPFLDQVVVIIGKGASGFDISKEIAKFAKEVHVASRTSDVKLGKLDNYDNMWQHLMIKCVHEDGTVVFEDGSEVIADVILHCTGYIFNFPFFEENTIVSIDDNRVSPLFKHVFPPHLAPWISFVGISSKTITYLMIEFQCKWVAKVLSGKLTLPSEEEMVASVNEVYAKMEEMKKPKRYTHFLSAHEPGYLNWLAAEVGLPLVEEWKLQLYSSSMKGVVSYDDSYRDRWNLDQWISQYASFLMPYLVDTKKKKKSYSERSFNSLVWISGTPPTLPLLSLLGPFSALSCWELGADIKNP</sequence>
<evidence type="ECO:0000313" key="7">
    <source>
        <dbReference type="EMBL" id="KAH0464706.1"/>
    </source>
</evidence>
<dbReference type="GO" id="GO:0004499">
    <property type="term" value="F:N,N-dimethylaniline monooxygenase activity"/>
    <property type="evidence" value="ECO:0007669"/>
    <property type="project" value="InterPro"/>
</dbReference>
<keyword evidence="8" id="KW-1185">Reference proteome</keyword>
<dbReference type="EC" id="1.-.-.-" evidence="6"/>
<dbReference type="GO" id="GO:0050660">
    <property type="term" value="F:flavin adenine dinucleotide binding"/>
    <property type="evidence" value="ECO:0007669"/>
    <property type="project" value="InterPro"/>
</dbReference>
<evidence type="ECO:0000256" key="6">
    <source>
        <dbReference type="RuleBase" id="RU361177"/>
    </source>
</evidence>
<protein>
    <recommendedName>
        <fullName evidence="6">Flavin-containing monooxygenase</fullName>
        <ecNumber evidence="6">1.-.-.-</ecNumber>
    </recommendedName>
</protein>
<keyword evidence="3 6" id="KW-0274">FAD</keyword>
<evidence type="ECO:0000256" key="1">
    <source>
        <dbReference type="ARBA" id="ARBA00009183"/>
    </source>
</evidence>
<evidence type="ECO:0000313" key="8">
    <source>
        <dbReference type="Proteomes" id="UP000775213"/>
    </source>
</evidence>
<keyword evidence="2 6" id="KW-0285">Flavoprotein</keyword>
<dbReference type="AlphaFoldDB" id="A0AAV7H7Y0"/>
<dbReference type="InterPro" id="IPR050346">
    <property type="entry name" value="FMO-like"/>
</dbReference>
<dbReference type="Gene3D" id="3.50.50.60">
    <property type="entry name" value="FAD/NAD(P)-binding domain"/>
    <property type="match status" value="2"/>
</dbReference>
<keyword evidence="6" id="KW-0503">Monooxygenase</keyword>
<dbReference type="PRINTS" id="PR00370">
    <property type="entry name" value="FMOXYGENASE"/>
</dbReference>
<reference evidence="7 8" key="1">
    <citation type="journal article" date="2021" name="Hortic Res">
        <title>Chromosome-scale assembly of the Dendrobium chrysotoxum genome enhances the understanding of orchid evolution.</title>
        <authorList>
            <person name="Zhang Y."/>
            <person name="Zhang G.Q."/>
            <person name="Zhang D."/>
            <person name="Liu X.D."/>
            <person name="Xu X.Y."/>
            <person name="Sun W.H."/>
            <person name="Yu X."/>
            <person name="Zhu X."/>
            <person name="Wang Z.W."/>
            <person name="Zhao X."/>
            <person name="Zhong W.Y."/>
            <person name="Chen H."/>
            <person name="Yin W.L."/>
            <person name="Huang T."/>
            <person name="Niu S.C."/>
            <person name="Liu Z.J."/>
        </authorList>
    </citation>
    <scope>NUCLEOTIDE SEQUENCE [LARGE SCALE GENOMIC DNA]</scope>
    <source>
        <strain evidence="7">Lindl</strain>
    </source>
</reference>